<dbReference type="EMBL" id="GBRH01278468">
    <property type="protein sequence ID" value="JAD19427.1"/>
    <property type="molecule type" value="Transcribed_RNA"/>
</dbReference>
<dbReference type="PANTHER" id="PTHR45224">
    <property type="entry name" value="OS01G0527900 PROTEIN-RELATED"/>
    <property type="match status" value="1"/>
</dbReference>
<reference evidence="1" key="1">
    <citation type="submission" date="2014-09" db="EMBL/GenBank/DDBJ databases">
        <authorList>
            <person name="Magalhaes I.L.F."/>
            <person name="Oliveira U."/>
            <person name="Santos F.R."/>
            <person name="Vidigal T.H.D.A."/>
            <person name="Brescovit A.D."/>
            <person name="Santos A.J."/>
        </authorList>
    </citation>
    <scope>NUCLEOTIDE SEQUENCE</scope>
    <source>
        <tissue evidence="1">Shoot tissue taken approximately 20 cm above the soil surface</tissue>
    </source>
</reference>
<reference evidence="1" key="2">
    <citation type="journal article" date="2015" name="Data Brief">
        <title>Shoot transcriptome of the giant reed, Arundo donax.</title>
        <authorList>
            <person name="Barrero R.A."/>
            <person name="Guerrero F.D."/>
            <person name="Moolhuijzen P."/>
            <person name="Goolsby J.A."/>
            <person name="Tidwell J."/>
            <person name="Bellgard S.E."/>
            <person name="Bellgard M.I."/>
        </authorList>
    </citation>
    <scope>NUCLEOTIDE SEQUENCE</scope>
    <source>
        <tissue evidence="1">Shoot tissue taken approximately 20 cm above the soil surface</tissue>
    </source>
</reference>
<evidence type="ECO:0000313" key="1">
    <source>
        <dbReference type="EMBL" id="JAD19427.1"/>
    </source>
</evidence>
<dbReference type="InterPro" id="IPR028002">
    <property type="entry name" value="Myb_DNA-bind_5"/>
</dbReference>
<accession>A0A0A8Y5Z0</accession>
<sequence>MSSCLNISMNPIGGCDKRNEQYWGDIAETYNKMTPGHRRRNPKQVKDRWHKINKWTDLFHNAWLKARRIFISGHSDQMWIDKAHNFYKDDNKDLKIGHFVLVDVW</sequence>
<name>A0A0A8Y5Z0_ARUDO</name>
<organism evidence="1">
    <name type="scientific">Arundo donax</name>
    <name type="common">Giant reed</name>
    <name type="synonym">Donax arundinaceus</name>
    <dbReference type="NCBI Taxonomy" id="35708"/>
    <lineage>
        <taxon>Eukaryota</taxon>
        <taxon>Viridiplantae</taxon>
        <taxon>Streptophyta</taxon>
        <taxon>Embryophyta</taxon>
        <taxon>Tracheophyta</taxon>
        <taxon>Spermatophyta</taxon>
        <taxon>Magnoliopsida</taxon>
        <taxon>Liliopsida</taxon>
        <taxon>Poales</taxon>
        <taxon>Poaceae</taxon>
        <taxon>PACMAD clade</taxon>
        <taxon>Arundinoideae</taxon>
        <taxon>Arundineae</taxon>
        <taxon>Arundo</taxon>
    </lineage>
</organism>
<dbReference type="PANTHER" id="PTHR45224:SF3">
    <property type="entry name" value="OS11G0506300 PROTEIN"/>
    <property type="match status" value="1"/>
</dbReference>
<dbReference type="AlphaFoldDB" id="A0A0A8Y5Z0"/>
<dbReference type="Pfam" id="PF13873">
    <property type="entry name" value="Myb_DNA-bind_5"/>
    <property type="match status" value="1"/>
</dbReference>
<proteinExistence type="predicted"/>
<protein>
    <submittedName>
        <fullName evidence="1">Uncharacterized protein</fullName>
    </submittedName>
</protein>